<accession>A0A6G0WUI6</accession>
<dbReference type="Gene3D" id="3.20.80.10">
    <property type="entry name" value="Regulatory factor, effector binding domain"/>
    <property type="match status" value="1"/>
</dbReference>
<evidence type="ECO:0000313" key="2">
    <source>
        <dbReference type="EMBL" id="KAF0731198.1"/>
    </source>
</evidence>
<dbReference type="EMBL" id="VJMJ01000146">
    <property type="protein sequence ID" value="KAF0731198.1"/>
    <property type="molecule type" value="Genomic_DNA"/>
</dbReference>
<evidence type="ECO:0000259" key="1">
    <source>
        <dbReference type="SMART" id="SM00871"/>
    </source>
</evidence>
<dbReference type="Proteomes" id="UP000481153">
    <property type="component" value="Unassembled WGS sequence"/>
</dbReference>
<proteinExistence type="predicted"/>
<dbReference type="InterPro" id="IPR010499">
    <property type="entry name" value="AraC_E-bd"/>
</dbReference>
<evidence type="ECO:0000313" key="3">
    <source>
        <dbReference type="Proteomes" id="UP000481153"/>
    </source>
</evidence>
<reference evidence="2 3" key="1">
    <citation type="submission" date="2019-07" db="EMBL/GenBank/DDBJ databases">
        <title>Genomics analysis of Aphanomyces spp. identifies a new class of oomycete effector associated with host adaptation.</title>
        <authorList>
            <person name="Gaulin E."/>
        </authorList>
    </citation>
    <scope>NUCLEOTIDE SEQUENCE [LARGE SCALE GENOMIC DNA]</scope>
    <source>
        <strain evidence="2 3">ATCC 201684</strain>
    </source>
</reference>
<dbReference type="VEuPathDB" id="FungiDB:AeMF1_015626"/>
<dbReference type="SMART" id="SM00871">
    <property type="entry name" value="AraC_E_bind"/>
    <property type="match status" value="1"/>
</dbReference>
<dbReference type="Pfam" id="PF06445">
    <property type="entry name" value="GyrI-like"/>
    <property type="match status" value="1"/>
</dbReference>
<feature type="domain" description="AraC effector-binding" evidence="1">
    <location>
        <begin position="4"/>
        <end position="156"/>
    </location>
</feature>
<dbReference type="InterPro" id="IPR029442">
    <property type="entry name" value="GyrI-like"/>
</dbReference>
<dbReference type="AlphaFoldDB" id="A0A6G0WUI6"/>
<gene>
    <name evidence="2" type="ORF">Ae201684_011461</name>
</gene>
<protein>
    <recommendedName>
        <fullName evidence="1">AraC effector-binding domain-containing protein</fullName>
    </recommendedName>
</protein>
<comment type="caution">
    <text evidence="2">The sequence shown here is derived from an EMBL/GenBank/DDBJ whole genome shotgun (WGS) entry which is preliminary data.</text>
</comment>
<organism evidence="2 3">
    <name type="scientific">Aphanomyces euteiches</name>
    <dbReference type="NCBI Taxonomy" id="100861"/>
    <lineage>
        <taxon>Eukaryota</taxon>
        <taxon>Sar</taxon>
        <taxon>Stramenopiles</taxon>
        <taxon>Oomycota</taxon>
        <taxon>Saprolegniomycetes</taxon>
        <taxon>Saprolegniales</taxon>
        <taxon>Verrucalvaceae</taxon>
        <taxon>Aphanomyces</taxon>
    </lineage>
</organism>
<name>A0A6G0WUI6_9STRA</name>
<keyword evidence="3" id="KW-1185">Reference proteome</keyword>
<dbReference type="SUPFAM" id="SSF55136">
    <property type="entry name" value="Probable bacterial effector-binding domain"/>
    <property type="match status" value="1"/>
</dbReference>
<sequence length="164" mass="18162">MTPSPIEIRTVRPIRVAYLRAQLENFRAQSGVWGDLMTFILGHNIQPRGPTLTKYFSMDPIDLAVCAPLDPTDVLPPHDRIIDTELEEAVMAVYTHRGAMEDIGSAYEVIMPWVESSTEYVQAGPSREVYVKVPTGDDIESGDWNNVVVEVHVPIRPAAAATTS</sequence>
<dbReference type="InterPro" id="IPR011256">
    <property type="entry name" value="Reg_factor_effector_dom_sf"/>
</dbReference>
<dbReference type="OrthoDB" id="58441at2759"/>